<dbReference type="EMBL" id="VFJE01000053">
    <property type="protein sequence ID" value="TPD70035.1"/>
    <property type="molecule type" value="Genomic_DNA"/>
</dbReference>
<reference evidence="1 2" key="2">
    <citation type="submission" date="2019-06" db="EMBL/GenBank/DDBJ databases">
        <authorList>
            <person name="Seo Y."/>
        </authorList>
    </citation>
    <scope>NUCLEOTIDE SEQUENCE [LARGE SCALE GENOMIC DNA]</scope>
    <source>
        <strain evidence="1 2">MaA-Y11</strain>
    </source>
</reference>
<reference evidence="1 2" key="1">
    <citation type="submission" date="2019-06" db="EMBL/GenBank/DDBJ databases">
        <title>Flavobacterium sp. MaA-Y11 from geoumgang.</title>
        <authorList>
            <person name="Jeong S."/>
        </authorList>
    </citation>
    <scope>NUCLEOTIDE SEQUENCE [LARGE SCALE GENOMIC DNA]</scope>
    <source>
        <strain evidence="1 2">MaA-Y11</strain>
    </source>
</reference>
<comment type="caution">
    <text evidence="1">The sequence shown here is derived from an EMBL/GenBank/DDBJ whole genome shotgun (WGS) entry which is preliminary data.</text>
</comment>
<evidence type="ECO:0000313" key="1">
    <source>
        <dbReference type="EMBL" id="TPD70035.1"/>
    </source>
</evidence>
<dbReference type="AlphaFoldDB" id="A0A501QCY4"/>
<evidence type="ECO:0000313" key="2">
    <source>
        <dbReference type="Proteomes" id="UP000319175"/>
    </source>
</evidence>
<name>A0A501QCY4_9FLAO</name>
<keyword evidence="2" id="KW-1185">Reference proteome</keyword>
<proteinExistence type="predicted"/>
<protein>
    <submittedName>
        <fullName evidence="1">Uncharacterized protein</fullName>
    </submittedName>
</protein>
<accession>A0A501QCY4</accession>
<dbReference type="Proteomes" id="UP000319175">
    <property type="component" value="Unassembled WGS sequence"/>
</dbReference>
<gene>
    <name evidence="1" type="ORF">FJA49_08835</name>
</gene>
<organism evidence="1 2">
    <name type="scientific">Flavobacterium microcysteis</name>
    <dbReference type="NCBI Taxonomy" id="2596891"/>
    <lineage>
        <taxon>Bacteria</taxon>
        <taxon>Pseudomonadati</taxon>
        <taxon>Bacteroidota</taxon>
        <taxon>Flavobacteriia</taxon>
        <taxon>Flavobacteriales</taxon>
        <taxon>Flavobacteriaceae</taxon>
        <taxon>Flavobacterium</taxon>
    </lineage>
</organism>
<sequence>MNNLKTIKNGSFLVDIATINETELEIILQQQLEDIEWDFFEEQIGKLSGGIVVKENDNFRIEPMCCGDIGTTKDWEQIFETATDNWIQLWIGHPWIFYKRNNGMIEFSDYTESTPEDLKNIKSFFSISETDLKNQLSNIRKQQDEFEINIRKVLNKINIPHSERISKLITGNG</sequence>
<dbReference type="OrthoDB" id="662228at2"/>